<feature type="region of interest" description="Disordered" evidence="7">
    <location>
        <begin position="184"/>
        <end position="219"/>
    </location>
</feature>
<evidence type="ECO:0000256" key="5">
    <source>
        <dbReference type="ARBA" id="ARBA00023242"/>
    </source>
</evidence>
<keyword evidence="2" id="KW-0805">Transcription regulation</keyword>
<evidence type="ECO:0000256" key="2">
    <source>
        <dbReference type="ARBA" id="ARBA00023015"/>
    </source>
</evidence>
<comment type="subcellular location">
    <subcellularLocation>
        <location evidence="1">Nucleus</location>
    </subcellularLocation>
</comment>
<feature type="coiled-coil region" evidence="6">
    <location>
        <begin position="225"/>
        <end position="252"/>
    </location>
</feature>
<reference evidence="10" key="1">
    <citation type="submission" date="2022-11" db="UniProtKB">
        <authorList>
            <consortium name="WormBaseParasite"/>
        </authorList>
    </citation>
    <scope>IDENTIFICATION</scope>
</reference>
<evidence type="ECO:0000256" key="1">
    <source>
        <dbReference type="ARBA" id="ARBA00004123"/>
    </source>
</evidence>
<accession>A0A914X0D0</accession>
<dbReference type="PANTHER" id="PTHR11988:SF27">
    <property type="entry name" value="GH27708P"/>
    <property type="match status" value="1"/>
</dbReference>
<dbReference type="CDD" id="cd14695">
    <property type="entry name" value="bZIP_HLF"/>
    <property type="match status" value="1"/>
</dbReference>
<evidence type="ECO:0000256" key="4">
    <source>
        <dbReference type="ARBA" id="ARBA00023163"/>
    </source>
</evidence>
<keyword evidence="4" id="KW-0804">Transcription</keyword>
<dbReference type="Gene3D" id="1.20.5.170">
    <property type="match status" value="1"/>
</dbReference>
<dbReference type="InterPro" id="IPR046347">
    <property type="entry name" value="bZIP_sf"/>
</dbReference>
<dbReference type="AlphaFoldDB" id="A0A914X0D0"/>
<protein>
    <submittedName>
        <fullName evidence="10">BZIP domain-containing protein</fullName>
    </submittedName>
</protein>
<feature type="region of interest" description="Disordered" evidence="7">
    <location>
        <begin position="97"/>
        <end position="117"/>
    </location>
</feature>
<keyword evidence="9" id="KW-1185">Reference proteome</keyword>
<keyword evidence="5" id="KW-0539">Nucleus</keyword>
<dbReference type="WBParaSite" id="PSAMB.scaffold5970size10462.g27656.t1">
    <property type="protein sequence ID" value="PSAMB.scaffold5970size10462.g27656.t1"/>
    <property type="gene ID" value="PSAMB.scaffold5970size10462.g27656"/>
</dbReference>
<sequence length="261" mass="29065">MASAGVPTEWAITQTRRRSLNPRSVNSGELAPSDLCGNHRAVSWPRNTCALIRLSSAHQAQFICPMKCEETMVDVENEPLDFSMKNVLRISATAAAATDDEDYNDEPATKPTPTPSPLFNGDFFAQQLEASGLKAFPKDSSAANIFSSHIASLNFSALQQLHCQNAQTNAMNSCKMPSHLFSATEDEHKDDDSSPAKIRRERNNDAAKRSRDNRRTKQMQITMRAAVLERENTHLRAQLNVLRSEMNQLRVLLFGTLSKMD</sequence>
<dbReference type="Proteomes" id="UP000887566">
    <property type="component" value="Unplaced"/>
</dbReference>
<dbReference type="GO" id="GO:0000981">
    <property type="term" value="F:DNA-binding transcription factor activity, RNA polymerase II-specific"/>
    <property type="evidence" value="ECO:0007669"/>
    <property type="project" value="TreeGrafter"/>
</dbReference>
<proteinExistence type="predicted"/>
<dbReference type="Pfam" id="PF07716">
    <property type="entry name" value="bZIP_2"/>
    <property type="match status" value="1"/>
</dbReference>
<feature type="compositionally biased region" description="Basic and acidic residues" evidence="7">
    <location>
        <begin position="201"/>
        <end position="215"/>
    </location>
</feature>
<evidence type="ECO:0000313" key="10">
    <source>
        <dbReference type="WBParaSite" id="PSAMB.scaffold5970size10462.g27656.t1"/>
    </source>
</evidence>
<dbReference type="InterPro" id="IPR004827">
    <property type="entry name" value="bZIP"/>
</dbReference>
<dbReference type="SUPFAM" id="SSF57959">
    <property type="entry name" value="Leucine zipper domain"/>
    <property type="match status" value="1"/>
</dbReference>
<evidence type="ECO:0000256" key="6">
    <source>
        <dbReference type="SAM" id="Coils"/>
    </source>
</evidence>
<dbReference type="PANTHER" id="PTHR11988">
    <property type="entry name" value="THYROTROPH EMBRYONIC FACTOR RELATED"/>
    <property type="match status" value="1"/>
</dbReference>
<evidence type="ECO:0000259" key="8">
    <source>
        <dbReference type="PROSITE" id="PS50217"/>
    </source>
</evidence>
<dbReference type="SMART" id="SM00338">
    <property type="entry name" value="BRLZ"/>
    <property type="match status" value="1"/>
</dbReference>
<name>A0A914X0D0_9BILA</name>
<feature type="domain" description="BZIP" evidence="8">
    <location>
        <begin position="199"/>
        <end position="253"/>
    </location>
</feature>
<keyword evidence="6" id="KW-0175">Coiled coil</keyword>
<dbReference type="PROSITE" id="PS50217">
    <property type="entry name" value="BZIP"/>
    <property type="match status" value="1"/>
</dbReference>
<dbReference type="GO" id="GO:0000978">
    <property type="term" value="F:RNA polymerase II cis-regulatory region sequence-specific DNA binding"/>
    <property type="evidence" value="ECO:0007669"/>
    <property type="project" value="TreeGrafter"/>
</dbReference>
<evidence type="ECO:0000256" key="3">
    <source>
        <dbReference type="ARBA" id="ARBA00023125"/>
    </source>
</evidence>
<evidence type="ECO:0000313" key="9">
    <source>
        <dbReference type="Proteomes" id="UP000887566"/>
    </source>
</evidence>
<dbReference type="InterPro" id="IPR040223">
    <property type="entry name" value="PAR_bZIP"/>
</dbReference>
<organism evidence="9 10">
    <name type="scientific">Plectus sambesii</name>
    <dbReference type="NCBI Taxonomy" id="2011161"/>
    <lineage>
        <taxon>Eukaryota</taxon>
        <taxon>Metazoa</taxon>
        <taxon>Ecdysozoa</taxon>
        <taxon>Nematoda</taxon>
        <taxon>Chromadorea</taxon>
        <taxon>Plectida</taxon>
        <taxon>Plectina</taxon>
        <taxon>Plectoidea</taxon>
        <taxon>Plectidae</taxon>
        <taxon>Plectus</taxon>
    </lineage>
</organism>
<feature type="compositionally biased region" description="Basic and acidic residues" evidence="7">
    <location>
        <begin position="185"/>
        <end position="194"/>
    </location>
</feature>
<feature type="region of interest" description="Disordered" evidence="7">
    <location>
        <begin position="1"/>
        <end position="30"/>
    </location>
</feature>
<evidence type="ECO:0000256" key="7">
    <source>
        <dbReference type="SAM" id="MobiDB-lite"/>
    </source>
</evidence>
<keyword evidence="3" id="KW-0238">DNA-binding</keyword>
<dbReference type="GO" id="GO:0005634">
    <property type="term" value="C:nucleus"/>
    <property type="evidence" value="ECO:0007669"/>
    <property type="project" value="UniProtKB-SubCell"/>
</dbReference>